<feature type="compositionally biased region" description="Basic and acidic residues" evidence="1">
    <location>
        <begin position="262"/>
        <end position="287"/>
    </location>
</feature>
<dbReference type="EMBL" id="EQ962657">
    <property type="protein sequence ID" value="EED14607.1"/>
    <property type="molecule type" value="Genomic_DNA"/>
</dbReference>
<protein>
    <submittedName>
        <fullName evidence="2">Conserved serine-rich protein</fullName>
    </submittedName>
</protein>
<dbReference type="RefSeq" id="XP_002484560.1">
    <property type="nucleotide sequence ID" value="XM_002484515.1"/>
</dbReference>
<dbReference type="OrthoDB" id="4227586at2759"/>
<feature type="region of interest" description="Disordered" evidence="1">
    <location>
        <begin position="195"/>
        <end position="354"/>
    </location>
</feature>
<sequence length="871" mass="95038">MVFLRLTVKVLPRDRVLEDVGSSTAPNPISNGDKESVTAVKGAALEKVIIFQLPVRDPDSITLGALAGLIQEKWKLLRPNAGPLDIKKILDSEKPEENLTIDLTVADVFVQHGKAALDGQDQHGTVLVIQKPTTQPTFEREGSVVQDWAAAAAESSTSFRQQIQYSRRPQPSIMTIYEEEPLKNSVKESVEHDGIDVDVERGQTRSTQENQSTQNGVKNMQIDVHDHQSEAEPNKSGLGQDGPKSPPTSHNEFLPAASVNPVEREESAKPSIRDFSHVSRSQNDHPHYVPVNIVERAKSADNNHREPSPVSTLSNSEGGNVEGSPPRERQPSEELGISAPDPRPPSPLRNERRLEVVETPIKNSLRHETVVDGVQAVENEEQLPSTMDIVATQSFSEDGRPDLGDMGNGRVAASDDYIMTESFSSIDSPLEPSEEQQHRPTFETKVVRDSTAKRKPMSLNEPSQLELTTVPSTPPSRKLAPAESMNSPSGVGSVRALRIFSSPPKPLEFPEVTKNRPHGSMGLGITGSPSAPCRPSLPAYTSESGNAHSQRSCIRPALRKVDSGQLRRHSASLDDGENGSPPPSKKRRKVRASIESAAPTSTPNKVNCSSEMQKEALDMRQEKLDKKNSATLRAPKSQSTESVANQKGSGRSSGANLAKDSFKQSPPAEDLATSTFRESLERALARKQRRTTKSSKIQSTQHSARVKAPEARKSKGKDTVKNQKPPAVTESDSSSESDNVDAELFGNAPKPEAKRESIRNSQPSAWVPTNNGFPSTLDEVREARRRNWGPEYASSKAPKVAPTKDTSAGKTTFRKKNTVTSNPKKDMYEMTSSENERDQESSSEDDNGGILPNGKARGMQSLRSKVQPVKS</sequence>
<feature type="compositionally biased region" description="Basic and acidic residues" evidence="1">
    <location>
        <begin position="223"/>
        <end position="233"/>
    </location>
</feature>
<reference evidence="3" key="1">
    <citation type="journal article" date="2015" name="Genome Announc.">
        <title>Genome sequence of the AIDS-associated pathogen Penicillium marneffei (ATCC18224) and its near taxonomic relative Talaromyces stipitatus (ATCC10500).</title>
        <authorList>
            <person name="Nierman W.C."/>
            <person name="Fedorova-Abrams N.D."/>
            <person name="Andrianopoulos A."/>
        </authorList>
    </citation>
    <scope>NUCLEOTIDE SEQUENCE [LARGE SCALE GENOMIC DNA]</scope>
    <source>
        <strain evidence="3">ATCC 10500 / CBS 375.48 / QM 6759 / NRRL 1006</strain>
    </source>
</reference>
<evidence type="ECO:0000313" key="2">
    <source>
        <dbReference type="EMBL" id="EED14607.1"/>
    </source>
</evidence>
<feature type="region of interest" description="Disordered" evidence="1">
    <location>
        <begin position="422"/>
        <end position="871"/>
    </location>
</feature>
<feature type="compositionally biased region" description="Basic and acidic residues" evidence="1">
    <location>
        <begin position="707"/>
        <end position="721"/>
    </location>
</feature>
<dbReference type="STRING" id="441959.B8MIC3"/>
<dbReference type="eggNOG" id="ENOG502RAM2">
    <property type="taxonomic scope" value="Eukaryota"/>
</dbReference>
<dbReference type="InParanoid" id="B8MIC3"/>
<feature type="compositionally biased region" description="Polar residues" evidence="1">
    <location>
        <begin position="759"/>
        <end position="774"/>
    </location>
</feature>
<feature type="compositionally biased region" description="Basic and acidic residues" evidence="1">
    <location>
        <begin position="612"/>
        <end position="628"/>
    </location>
</feature>
<gene>
    <name evidence="2" type="ORF">TSTA_040860</name>
</gene>
<evidence type="ECO:0000313" key="3">
    <source>
        <dbReference type="Proteomes" id="UP000001745"/>
    </source>
</evidence>
<name>B8MIC3_TALSN</name>
<evidence type="ECO:0000256" key="1">
    <source>
        <dbReference type="SAM" id="MobiDB-lite"/>
    </source>
</evidence>
<feature type="compositionally biased region" description="Polar residues" evidence="1">
    <location>
        <begin position="636"/>
        <end position="655"/>
    </location>
</feature>
<feature type="compositionally biased region" description="Polar residues" evidence="1">
    <location>
        <begin position="539"/>
        <end position="552"/>
    </location>
</feature>
<feature type="compositionally biased region" description="Polar residues" evidence="1">
    <location>
        <begin position="598"/>
        <end position="611"/>
    </location>
</feature>
<dbReference type="Proteomes" id="UP000001745">
    <property type="component" value="Unassembled WGS sequence"/>
</dbReference>
<feature type="compositionally biased region" description="Polar residues" evidence="1">
    <location>
        <begin position="309"/>
        <end position="318"/>
    </location>
</feature>
<feature type="compositionally biased region" description="Basic and acidic residues" evidence="1">
    <location>
        <begin position="823"/>
        <end position="840"/>
    </location>
</feature>
<accession>B8MIC3</accession>
<feature type="compositionally biased region" description="Basic and acidic residues" evidence="1">
    <location>
        <begin position="435"/>
        <end position="452"/>
    </location>
</feature>
<feature type="compositionally biased region" description="Polar residues" evidence="1">
    <location>
        <begin position="204"/>
        <end position="218"/>
    </location>
</feature>
<dbReference type="VEuPathDB" id="FungiDB:TSTA_040860"/>
<organism evidence="2 3">
    <name type="scientific">Talaromyces stipitatus (strain ATCC 10500 / CBS 375.48 / QM 6759 / NRRL 1006)</name>
    <name type="common">Penicillium stipitatum</name>
    <dbReference type="NCBI Taxonomy" id="441959"/>
    <lineage>
        <taxon>Eukaryota</taxon>
        <taxon>Fungi</taxon>
        <taxon>Dikarya</taxon>
        <taxon>Ascomycota</taxon>
        <taxon>Pezizomycotina</taxon>
        <taxon>Eurotiomycetes</taxon>
        <taxon>Eurotiomycetidae</taxon>
        <taxon>Eurotiales</taxon>
        <taxon>Trichocomaceae</taxon>
        <taxon>Talaromyces</taxon>
        <taxon>Talaromyces sect. Talaromyces</taxon>
    </lineage>
</organism>
<feature type="compositionally biased region" description="Polar residues" evidence="1">
    <location>
        <begin position="460"/>
        <end position="471"/>
    </location>
</feature>
<dbReference type="GeneID" id="8099894"/>
<dbReference type="PhylomeDB" id="B8MIC3"/>
<dbReference type="AlphaFoldDB" id="B8MIC3"/>
<feature type="compositionally biased region" description="Basic and acidic residues" evidence="1">
    <location>
        <begin position="295"/>
        <end position="307"/>
    </location>
</feature>
<feature type="compositionally biased region" description="Polar residues" evidence="1">
    <location>
        <begin position="694"/>
        <end position="703"/>
    </location>
</feature>
<dbReference type="HOGENOM" id="CLU_329596_0_0_1"/>
<keyword evidence="3" id="KW-1185">Reference proteome</keyword>
<proteinExistence type="predicted"/>